<dbReference type="EMBL" id="JAMYWD010000012">
    <property type="protein sequence ID" value="KAJ4951527.1"/>
    <property type="molecule type" value="Genomic_DNA"/>
</dbReference>
<sequence>MRRMKIESRRRSAARKLILLPICGFFMGYFVGSSFHTVMTLKIELPRHVQNAWDYKYLENVDPLFFCEQIFVNSKRDPLFTSETKYANLGSKPKQSRKIYVPTNPRGAESLPPGIIESQSDLYLHGLRENSKEHLVAKPKYLLVLTVGYLQKDMVDDIISKFSENFSFVLFHYDGRTSEWDQFEWSKRAIHVSAKKQTKWWYAKRFLHPDVIAPYEYIFIWDEDLGVENFNAEEYIKLARKHGLEISQPGLEPKHVLQWSITRKRDDVEVHKETGECHDLLLPPCTGFIEIMAPVFSQESWHCVWHMIQNDLVHGWGLDFALRRCVEPAHEKIGVVDAQWIEHKGVPSLGEQGKATDGKTPWQAVRERCFDEWKEFESRMRKAEQEHLNLSMHRVDDLSFYLKHY</sequence>
<dbReference type="OrthoDB" id="9985979at2759"/>
<name>A0A9Q0JTZ7_9MAGN</name>
<gene>
    <name evidence="1" type="ORF">NE237_028359</name>
</gene>
<evidence type="ECO:0000313" key="2">
    <source>
        <dbReference type="Proteomes" id="UP001141806"/>
    </source>
</evidence>
<dbReference type="AlphaFoldDB" id="A0A9Q0JTZ7"/>
<dbReference type="Pfam" id="PF05212">
    <property type="entry name" value="DUF707"/>
    <property type="match status" value="1"/>
</dbReference>
<evidence type="ECO:0000313" key="1">
    <source>
        <dbReference type="EMBL" id="KAJ4951527.1"/>
    </source>
</evidence>
<dbReference type="Proteomes" id="UP001141806">
    <property type="component" value="Unassembled WGS sequence"/>
</dbReference>
<dbReference type="PANTHER" id="PTHR31210">
    <property type="entry name" value="OS06G0731900 PROTEIN"/>
    <property type="match status" value="1"/>
</dbReference>
<dbReference type="PANTHER" id="PTHR31210:SF43">
    <property type="entry name" value="STORAGE PROTEIN-RELATED"/>
    <property type="match status" value="1"/>
</dbReference>
<protein>
    <submittedName>
        <fullName evidence="1">Uncharacterized protein</fullName>
    </submittedName>
</protein>
<proteinExistence type="predicted"/>
<comment type="caution">
    <text evidence="1">The sequence shown here is derived from an EMBL/GenBank/DDBJ whole genome shotgun (WGS) entry which is preliminary data.</text>
</comment>
<accession>A0A9Q0JTZ7</accession>
<dbReference type="InterPro" id="IPR007877">
    <property type="entry name" value="DUF707"/>
</dbReference>
<keyword evidence="2" id="KW-1185">Reference proteome</keyword>
<reference evidence="1" key="1">
    <citation type="journal article" date="2023" name="Plant J.">
        <title>The genome of the king protea, Protea cynaroides.</title>
        <authorList>
            <person name="Chang J."/>
            <person name="Duong T.A."/>
            <person name="Schoeman C."/>
            <person name="Ma X."/>
            <person name="Roodt D."/>
            <person name="Barker N."/>
            <person name="Li Z."/>
            <person name="Van de Peer Y."/>
            <person name="Mizrachi E."/>
        </authorList>
    </citation>
    <scope>NUCLEOTIDE SEQUENCE</scope>
    <source>
        <tissue evidence="1">Young leaves</tissue>
    </source>
</reference>
<organism evidence="1 2">
    <name type="scientific">Protea cynaroides</name>
    <dbReference type="NCBI Taxonomy" id="273540"/>
    <lineage>
        <taxon>Eukaryota</taxon>
        <taxon>Viridiplantae</taxon>
        <taxon>Streptophyta</taxon>
        <taxon>Embryophyta</taxon>
        <taxon>Tracheophyta</taxon>
        <taxon>Spermatophyta</taxon>
        <taxon>Magnoliopsida</taxon>
        <taxon>Proteales</taxon>
        <taxon>Proteaceae</taxon>
        <taxon>Protea</taxon>
    </lineage>
</organism>